<proteinExistence type="predicted"/>
<organism evidence="1 2">
    <name type="scientific">Flavobacterium frigidimaris</name>
    <dbReference type="NCBI Taxonomy" id="262320"/>
    <lineage>
        <taxon>Bacteria</taxon>
        <taxon>Pseudomonadati</taxon>
        <taxon>Bacteroidota</taxon>
        <taxon>Flavobacteriia</taxon>
        <taxon>Flavobacteriales</taxon>
        <taxon>Flavobacteriaceae</taxon>
        <taxon>Flavobacterium</taxon>
    </lineage>
</organism>
<dbReference type="Pfam" id="PF20012">
    <property type="entry name" value="GAP1-N1"/>
    <property type="match status" value="1"/>
</dbReference>
<comment type="caution">
    <text evidence="1">The sequence shown here is derived from an EMBL/GenBank/DDBJ whole genome shotgun (WGS) entry which is preliminary data.</text>
</comment>
<dbReference type="RefSeq" id="WP_074658816.1">
    <property type="nucleotide sequence ID" value="NZ_MUGV01000018.1"/>
</dbReference>
<dbReference type="Proteomes" id="UP000198382">
    <property type="component" value="Unassembled WGS sequence"/>
</dbReference>
<reference evidence="1 2" key="1">
    <citation type="submission" date="2016-11" db="EMBL/GenBank/DDBJ databases">
        <title>Whole genomes of Flavobacteriaceae.</title>
        <authorList>
            <person name="Stine C."/>
            <person name="Li C."/>
            <person name="Tadesse D."/>
        </authorList>
    </citation>
    <scope>NUCLEOTIDE SEQUENCE [LARGE SCALE GENOMIC DNA]</scope>
    <source>
        <strain evidence="1 2">DSM 15937</strain>
    </source>
</reference>
<dbReference type="EMBL" id="MUGV01000018">
    <property type="protein sequence ID" value="OXA79060.1"/>
    <property type="molecule type" value="Genomic_DNA"/>
</dbReference>
<name>A0ABX4BQM0_FLAFR</name>
<protein>
    <submittedName>
        <fullName evidence="1">Uncharacterized protein</fullName>
    </submittedName>
</protein>
<sequence>MIEIHQAIFGEGRDLGHAVLNSSYQTDLITNQISGYTDLVDRPTNGKLQTAIIRGFVVKDNFLLIKSFPDHEGRPGRVFSHALVLSLENFLKVKDITDLLQFHLKEINKSANLNVIQYTNYISLPNVLQSERMIVATNAMINHIDNNNTIAWIENEEYWLWISLIWSKIPDKVKINSRIGAAFNSKFLNVENLNLVYIPEGLKPNWLKECCAIIDVENIVVLETSLIRYFNNVENIGSGLNILLKELDPTIEEIDDLKILNEYTELYQNLNKKKSFTELLIFCDLVSKYCPEPKIAILGKKKIIDTLASNLLTASYEDILFLQYQTWKGYELTYLEKSLGQSLKKWLNSHIQFGCDIKKISSILTTGLTAKLKYWWHDFIYDFITEKLINWHSDYSKILWSCIEKEPSITNVLVPLLNDSAEKDLIEELPKLNKVNGEIVLQTIKNKKWYSLYGIISIELYGSKEAFTKILAIPDLQHDIVLEKMSSKVHDHQIITDSLALCDDRLTSLATKMIIEKPDLKAKLIVSDNVSQKLWLQSIDMGLNVWKGVSNPNKILFEIMNLLIKNSPFDEVLLSKISSSDFNSLKNFEKRILLWDILPSTCKEQFIEATLFDCLKDIDSNKSNFNDLEKSLKDTMKSSIIRTKILSSSLFSTSLKLNLVQICTDFNEIDARLVLTNFKLSPENAITLGSIASTKHWRELANSIFNLRHSRNDLAIALKYCYHLLSFWDRLSLPNNDLHKSSTFIDEFWNALLEKATELYPDGPNQNGLWENSGGQRSDLHITGSGKQIWSYAISHMKSGGRPSSKDLLQKMIDDFSCDESLKTLKNII</sequence>
<accession>A0ABX4BQM0</accession>
<keyword evidence="2" id="KW-1185">Reference proteome</keyword>
<evidence type="ECO:0000313" key="1">
    <source>
        <dbReference type="EMBL" id="OXA79060.1"/>
    </source>
</evidence>
<evidence type="ECO:0000313" key="2">
    <source>
        <dbReference type="Proteomes" id="UP000198382"/>
    </source>
</evidence>
<gene>
    <name evidence="1" type="ORF">B0A65_10955</name>
</gene>